<comment type="caution">
    <text evidence="1">The sequence shown here is derived from an EMBL/GenBank/DDBJ whole genome shotgun (WGS) entry which is preliminary data.</text>
</comment>
<reference evidence="2" key="1">
    <citation type="submission" date="2017-09" db="EMBL/GenBank/DDBJ databases">
        <title>Depth-based differentiation of microbial function through sediment-hosted aquifers and enrichment of novel symbionts in the deep terrestrial subsurface.</title>
        <authorList>
            <person name="Probst A.J."/>
            <person name="Ladd B."/>
            <person name="Jarett J.K."/>
            <person name="Geller-Mcgrath D.E."/>
            <person name="Sieber C.M.K."/>
            <person name="Emerson J.B."/>
            <person name="Anantharaman K."/>
            <person name="Thomas B.C."/>
            <person name="Malmstrom R."/>
            <person name="Stieglmeier M."/>
            <person name="Klingl A."/>
            <person name="Woyke T."/>
            <person name="Ryan C.M."/>
            <person name="Banfield J.F."/>
        </authorList>
    </citation>
    <scope>NUCLEOTIDE SEQUENCE [LARGE SCALE GENOMIC DNA]</scope>
</reference>
<evidence type="ECO:0000313" key="2">
    <source>
        <dbReference type="Proteomes" id="UP000230586"/>
    </source>
</evidence>
<protein>
    <recommendedName>
        <fullName evidence="3">DUF2971 domain-containing protein</fullName>
    </recommendedName>
</protein>
<evidence type="ECO:0000313" key="1">
    <source>
        <dbReference type="EMBL" id="PIU10374.1"/>
    </source>
</evidence>
<evidence type="ECO:0008006" key="3">
    <source>
        <dbReference type="Google" id="ProtNLM"/>
    </source>
</evidence>
<proteinExistence type="predicted"/>
<sequence>MEGVFSYYGENDEIIKSGIDAIYSLKNKYKICSFSGVKGFENPIMWGYYAGGFKGVAVEVEVREDEVKKVRYKKNIADIFSGDNYDTVSIVKEIFTRKLEMWEHENEYRFLEDSENNNYHKIGEITAVYFGNPYGNLSNTVDIQKNKKLAEYNEFKKRMANIARGKNIHCYNVRSKNTVEIVKDNEL</sequence>
<dbReference type="EMBL" id="PEXX01000053">
    <property type="protein sequence ID" value="PIU10374.1"/>
    <property type="molecule type" value="Genomic_DNA"/>
</dbReference>
<name>A0A2M6XRU7_9BACT</name>
<organism evidence="1 2">
    <name type="scientific">Candidatus Kuenenbacteria bacterium CG08_land_8_20_14_0_20_37_23</name>
    <dbReference type="NCBI Taxonomy" id="1974617"/>
    <lineage>
        <taxon>Bacteria</taxon>
        <taxon>Candidatus Kueneniibacteriota</taxon>
    </lineage>
</organism>
<dbReference type="Proteomes" id="UP000230586">
    <property type="component" value="Unassembled WGS sequence"/>
</dbReference>
<dbReference type="AlphaFoldDB" id="A0A2M6XRU7"/>
<accession>A0A2M6XRU7</accession>
<gene>
    <name evidence="1" type="ORF">COT27_03525</name>
</gene>